<evidence type="ECO:0000259" key="17">
    <source>
        <dbReference type="PROSITE" id="PS51290"/>
    </source>
</evidence>
<dbReference type="SUPFAM" id="SSF47769">
    <property type="entry name" value="SAM/Pointed domain"/>
    <property type="match status" value="1"/>
</dbReference>
<evidence type="ECO:0000256" key="11">
    <source>
        <dbReference type="ARBA" id="ARBA00056372"/>
    </source>
</evidence>
<name>A0A2I3MYP8_PAPAN</name>
<comment type="subunit">
    <text evidence="9">Associates with pre-60S ribosomal particles.</text>
</comment>
<organism evidence="18 19">
    <name type="scientific">Papio anubis</name>
    <name type="common">Olive baboon</name>
    <dbReference type="NCBI Taxonomy" id="9555"/>
    <lineage>
        <taxon>Eukaryota</taxon>
        <taxon>Metazoa</taxon>
        <taxon>Chordata</taxon>
        <taxon>Craniata</taxon>
        <taxon>Vertebrata</taxon>
        <taxon>Euteleostomi</taxon>
        <taxon>Mammalia</taxon>
        <taxon>Eutheria</taxon>
        <taxon>Euarchontoglires</taxon>
        <taxon>Primates</taxon>
        <taxon>Haplorrhini</taxon>
        <taxon>Catarrhini</taxon>
        <taxon>Cercopithecidae</taxon>
        <taxon>Cercopithecinae</taxon>
        <taxon>Papio</taxon>
    </lineage>
</organism>
<dbReference type="SMART" id="SM00451">
    <property type="entry name" value="ZnF_U1"/>
    <property type="match status" value="1"/>
</dbReference>
<feature type="compositionally biased region" description="Pro residues" evidence="15">
    <location>
        <begin position="40"/>
        <end position="54"/>
    </location>
</feature>
<evidence type="ECO:0000259" key="16">
    <source>
        <dbReference type="PROSITE" id="PS50157"/>
    </source>
</evidence>
<comment type="function">
    <text evidence="11">Involved in pre-60S ribosomal particles maturation by promoting the nuclear export of the 60S ribosome. Negatively modulates the DNA binding activity of Oct-2 and therefore its transcriptional regulatory activity.</text>
</comment>
<dbReference type="Ensembl" id="ENSPANT00000031606.2">
    <property type="protein sequence ID" value="ENSPANP00000040751.2"/>
    <property type="gene ID" value="ENSPANG00000020223.3"/>
</dbReference>
<feature type="compositionally biased region" description="Basic and acidic residues" evidence="15">
    <location>
        <begin position="26"/>
        <end position="36"/>
    </location>
</feature>
<dbReference type="GO" id="GO:0003676">
    <property type="term" value="F:nucleic acid binding"/>
    <property type="evidence" value="ECO:0007669"/>
    <property type="project" value="InterPro"/>
</dbReference>
<dbReference type="GO" id="GO:0043021">
    <property type="term" value="F:ribonucleoprotein complex binding"/>
    <property type="evidence" value="ECO:0007669"/>
    <property type="project" value="UniProtKB-ARBA"/>
</dbReference>
<evidence type="ECO:0000313" key="19">
    <source>
        <dbReference type="Proteomes" id="UP000028761"/>
    </source>
</evidence>
<dbReference type="InterPro" id="IPR003604">
    <property type="entry name" value="Matrin/U1-like-C_Znf_C2H2"/>
</dbReference>
<evidence type="ECO:0000313" key="18">
    <source>
        <dbReference type="Ensembl" id="ENSPANP00000040751.2"/>
    </source>
</evidence>
<evidence type="ECO:0000256" key="14">
    <source>
        <dbReference type="PROSITE-ProRule" id="PRU00042"/>
    </source>
</evidence>
<dbReference type="PANTHER" id="PTHR46095:SF1">
    <property type="entry name" value="ZINC FINGER PROTEIN 593"/>
    <property type="match status" value="1"/>
</dbReference>
<reference evidence="18" key="2">
    <citation type="submission" date="2025-08" db="UniProtKB">
        <authorList>
            <consortium name="Ensembl"/>
        </authorList>
    </citation>
    <scope>IDENTIFICATION</scope>
</reference>
<evidence type="ECO:0000256" key="5">
    <source>
        <dbReference type="ARBA" id="ARBA00022723"/>
    </source>
</evidence>
<reference evidence="18 19" key="1">
    <citation type="submission" date="2012-03" db="EMBL/GenBank/DDBJ databases">
        <title>Whole Genome Assembly of Papio anubis.</title>
        <authorList>
            <person name="Liu Y.L."/>
            <person name="Abraham K.A."/>
            <person name="Akbar H.A."/>
            <person name="Ali S.A."/>
            <person name="Anosike U.A."/>
            <person name="Aqrawi P.A."/>
            <person name="Arias F.A."/>
            <person name="Attaway T.A."/>
            <person name="Awwad R.A."/>
            <person name="Babu C.B."/>
            <person name="Bandaranaike D.B."/>
            <person name="Battles P.B."/>
            <person name="Bell A.B."/>
            <person name="Beltran B.B."/>
            <person name="Berhane-Mersha D.B."/>
            <person name="Bess C.B."/>
            <person name="Bickham C.B."/>
            <person name="Bolden T.B."/>
            <person name="Carter K.C."/>
            <person name="Chau D.C."/>
            <person name="Chavez A.C."/>
            <person name="Clerc-Blankenburg K.C."/>
            <person name="Coyle M.C."/>
            <person name="Dao M.D."/>
            <person name="Davila M.L.D."/>
            <person name="Davy-Carroll L.D."/>
            <person name="Denson S.D."/>
            <person name="Dinh H.D."/>
            <person name="Fernandez S.F."/>
            <person name="Fernando P.F."/>
            <person name="Forbes L.F."/>
            <person name="Francis C.F."/>
            <person name="Francisco L.F."/>
            <person name="Fu Q.F."/>
            <person name="Garcia-Iii R.G."/>
            <person name="Garrett T.G."/>
            <person name="Gross S.G."/>
            <person name="Gubbala S.G."/>
            <person name="Hirani K.H."/>
            <person name="Hogues M.H."/>
            <person name="Hollins B.H."/>
            <person name="Jackson L.J."/>
            <person name="Javaid M.J."/>
            <person name="Jhangiani S.J."/>
            <person name="Johnson A.J."/>
            <person name="Johnson B.J."/>
            <person name="Jones J.J."/>
            <person name="Joshi V.J."/>
            <person name="Kalu J.K."/>
            <person name="Khan N.K."/>
            <person name="Korchina V.K."/>
            <person name="Kovar C.K."/>
            <person name="Lago L.L."/>
            <person name="Lara F.L."/>
            <person name="Le T.-K.L."/>
            <person name="Lee S.L."/>
            <person name="Legall-Iii F.L."/>
            <person name="Lemon S.L."/>
            <person name="Liu J.L."/>
            <person name="Liu Y.-S.L."/>
            <person name="Liyanage D.L."/>
            <person name="Lopez J.L."/>
            <person name="Lorensuhewa L.L."/>
            <person name="Mata R.M."/>
            <person name="Mathew T.M."/>
            <person name="Mercado C.M."/>
            <person name="Mercado I.M."/>
            <person name="Morales K.M."/>
            <person name="Morgan M.M."/>
            <person name="Munidasa M.M."/>
            <person name="Ngo D.N."/>
            <person name="Nguyen L.N."/>
            <person name="Nguyen T.N."/>
            <person name="Nguyen N.N."/>
            <person name="Obregon M.O."/>
            <person name="Okwuonu G.O."/>
            <person name="Ongeri F.O."/>
            <person name="Onwere C.O."/>
            <person name="Osifeso I.O."/>
            <person name="Parra A.P."/>
            <person name="Patil S.P."/>
            <person name="Perez A.P."/>
            <person name="Perez Y.P."/>
            <person name="Pham C.P."/>
            <person name="Pu L.-L.P."/>
            <person name="Puazo M.P."/>
            <person name="Quiroz J.Q."/>
            <person name="Rouhana J.R."/>
            <person name="Ruiz M.R."/>
            <person name="Ruiz S.-J.R."/>
            <person name="Saada N.S."/>
            <person name="Santibanez J.S."/>
            <person name="Scheel M.S."/>
            <person name="Schneider B.S."/>
            <person name="Simmons D.S."/>
            <person name="Sisson I.S."/>
            <person name="Tang L.-Y.T."/>
            <person name="Thornton R.T."/>
            <person name="Tisius J.T."/>
            <person name="Toledanes G.T."/>
            <person name="Trejos Z.T."/>
            <person name="Usmani K.U."/>
            <person name="Varghese R.V."/>
            <person name="Vattathil S.V."/>
            <person name="Vee V.V."/>
            <person name="Walker D.W."/>
            <person name="Weissenberger G.W."/>
            <person name="White C.W."/>
            <person name="Williams A.W."/>
            <person name="Woodworth J.W."/>
            <person name="Wright R.W."/>
            <person name="Zhu Y.Z."/>
            <person name="Han Y.H."/>
            <person name="Newsham I.N."/>
            <person name="Nazareth L.N."/>
            <person name="Worley K.W."/>
            <person name="Muzny D.M."/>
            <person name="Rogers J.R."/>
            <person name="Gibbs R.G."/>
        </authorList>
    </citation>
    <scope>NUCLEOTIDE SEQUENCE [LARGE SCALE GENOMIC DNA]</scope>
</reference>
<evidence type="ECO:0000256" key="7">
    <source>
        <dbReference type="ARBA" id="ARBA00022833"/>
    </source>
</evidence>
<dbReference type="InterPro" id="IPR022755">
    <property type="entry name" value="Znf_C2H2_jaz"/>
</dbReference>
<keyword evidence="7" id="KW-0862">Zinc</keyword>
<keyword evidence="4" id="KW-0690">Ribosome biogenesis</keyword>
<proteinExistence type="inferred from homology"/>
<dbReference type="PROSITE" id="PS50157">
    <property type="entry name" value="ZINC_FINGER_C2H2_2"/>
    <property type="match status" value="1"/>
</dbReference>
<keyword evidence="6 14" id="KW-0863">Zinc-finger</keyword>
<keyword evidence="19" id="KW-1185">Reference proteome</keyword>
<evidence type="ECO:0000256" key="12">
    <source>
        <dbReference type="ARBA" id="ARBA00068618"/>
    </source>
</evidence>
<dbReference type="Pfam" id="PF12171">
    <property type="entry name" value="zf-C2H2_jaz"/>
    <property type="match status" value="1"/>
</dbReference>
<feature type="domain" description="C2H2-type" evidence="16">
    <location>
        <begin position="61"/>
        <end position="90"/>
    </location>
</feature>
<keyword evidence="5" id="KW-0479">Metal-binding</keyword>
<dbReference type="GO" id="GO:0008270">
    <property type="term" value="F:zinc ion binding"/>
    <property type="evidence" value="ECO:0007669"/>
    <property type="project" value="UniProtKB-KW"/>
</dbReference>
<dbReference type="Pfam" id="PF10534">
    <property type="entry name" value="CRIC_ras_sig"/>
    <property type="match status" value="1"/>
</dbReference>
<evidence type="ECO:0000256" key="9">
    <source>
        <dbReference type="ARBA" id="ARBA00034132"/>
    </source>
</evidence>
<dbReference type="GO" id="GO:0042254">
    <property type="term" value="P:ribosome biogenesis"/>
    <property type="evidence" value="ECO:0007669"/>
    <property type="project" value="UniProtKB-KW"/>
</dbReference>
<sequence>MGRSRRTGAHRAHSLARQMKAKRRRPDLDEIHRELRPLGPARPQPDPDAQPDPDLPGGGLHRCLACARYFIDSANLKTHFRSKDHKKRLKQLSVEPYSQEEAERAAGLDDSLQDYPFEDWQLPGKNLLQLCPRSLEALAVRCLGHQELILGGVEQLQALSSRLQTENLKSLTEGLLGATRDFQSIVQGRLGDCAKTPIDVLCATVELVHEANALLFWLSRYLFSHLNDFSACQEIRDLLEELSQVLHEDGPVEAGVPRSLNRGKRNTWACGTSSLVALESPYIQSPIVTLLWGPQLTLANQLGSWPWIGEQVCSYASGYRATSQPSLEPTKLPELLGTSGLILFILKPIAHIHFCVLFFSSFPLSLSPISFQFTPESGTPLTDFFLSSTCEYRSPVDKGLLQSFSIMT</sequence>
<protein>
    <recommendedName>
        <fullName evidence="12">Zinc finger protein 593</fullName>
    </recommendedName>
    <alternativeName>
        <fullName evidence="13">Zinc finger protein T86</fullName>
    </alternativeName>
</protein>
<dbReference type="InterPro" id="IPR036236">
    <property type="entry name" value="Znf_C2H2_sf"/>
</dbReference>
<dbReference type="GeneTree" id="ENSGT00940000159599"/>
<evidence type="ECO:0000256" key="15">
    <source>
        <dbReference type="SAM" id="MobiDB-lite"/>
    </source>
</evidence>
<evidence type="ECO:0000256" key="3">
    <source>
        <dbReference type="ARBA" id="ARBA00022490"/>
    </source>
</evidence>
<evidence type="ECO:0000256" key="6">
    <source>
        <dbReference type="ARBA" id="ARBA00022771"/>
    </source>
</evidence>
<dbReference type="InterPro" id="IPR013087">
    <property type="entry name" value="Znf_C2H2_type"/>
</dbReference>
<comment type="subcellular location">
    <subcellularLocation>
        <location evidence="2">Cytoplasm</location>
    </subcellularLocation>
    <subcellularLocation>
        <location evidence="1">Nucleus</location>
    </subcellularLocation>
</comment>
<keyword evidence="8" id="KW-0539">Nucleus</keyword>
<evidence type="ECO:0000256" key="8">
    <source>
        <dbReference type="ARBA" id="ARBA00023242"/>
    </source>
</evidence>
<dbReference type="AlphaFoldDB" id="A0A2I3MYP8"/>
<feature type="compositionally biased region" description="Basic residues" evidence="15">
    <location>
        <begin position="1"/>
        <end position="25"/>
    </location>
</feature>
<dbReference type="Gene3D" id="3.30.160.60">
    <property type="entry name" value="Classic Zinc Finger"/>
    <property type="match status" value="1"/>
</dbReference>
<dbReference type="Bgee" id="ENSPANG00000034030">
    <property type="expression patterns" value="Expressed in lateral hypothalamic nucleus and 65 other cell types or tissues"/>
</dbReference>
<dbReference type="PROSITE" id="PS00028">
    <property type="entry name" value="ZINC_FINGER_C2H2_1"/>
    <property type="match status" value="1"/>
</dbReference>
<dbReference type="PANTHER" id="PTHR46095">
    <property type="entry name" value="ZINC FINGER PROTEIN 593"/>
    <property type="match status" value="1"/>
</dbReference>
<evidence type="ECO:0000256" key="13">
    <source>
        <dbReference type="ARBA" id="ARBA00079254"/>
    </source>
</evidence>
<evidence type="ECO:0000256" key="1">
    <source>
        <dbReference type="ARBA" id="ARBA00004123"/>
    </source>
</evidence>
<feature type="domain" description="CRIC" evidence="17">
    <location>
        <begin position="167"/>
        <end position="253"/>
    </location>
</feature>
<evidence type="ECO:0000256" key="4">
    <source>
        <dbReference type="ARBA" id="ARBA00022517"/>
    </source>
</evidence>
<dbReference type="GO" id="GO:0005737">
    <property type="term" value="C:cytoplasm"/>
    <property type="evidence" value="ECO:0007669"/>
    <property type="project" value="UniProtKB-SubCell"/>
</dbReference>
<reference evidence="18" key="3">
    <citation type="submission" date="2025-09" db="UniProtKB">
        <authorList>
            <consortium name="Ensembl"/>
        </authorList>
    </citation>
    <scope>IDENTIFICATION</scope>
</reference>
<evidence type="ECO:0000256" key="2">
    <source>
        <dbReference type="ARBA" id="ARBA00004496"/>
    </source>
</evidence>
<accession>A0A2I3MYP8</accession>
<dbReference type="GO" id="GO:0005634">
    <property type="term" value="C:nucleus"/>
    <property type="evidence" value="ECO:0007669"/>
    <property type="project" value="UniProtKB-SubCell"/>
</dbReference>
<keyword evidence="3" id="KW-0963">Cytoplasm</keyword>
<gene>
    <name evidence="18" type="primary">CNKSR1</name>
</gene>
<dbReference type="SUPFAM" id="SSF57667">
    <property type="entry name" value="beta-beta-alpha zinc fingers"/>
    <property type="match status" value="1"/>
</dbReference>
<dbReference type="PROSITE" id="PS51290">
    <property type="entry name" value="CRIC"/>
    <property type="match status" value="1"/>
</dbReference>
<dbReference type="Gene3D" id="1.10.150.50">
    <property type="entry name" value="Transcription Factor, Ets-1"/>
    <property type="match status" value="1"/>
</dbReference>
<evidence type="ECO:0000256" key="10">
    <source>
        <dbReference type="ARBA" id="ARBA00038064"/>
    </source>
</evidence>
<comment type="similarity">
    <text evidence="10">Belongs to the ZNF593/BUD20 C2H2-type zinc-finger protein family.</text>
</comment>
<feature type="region of interest" description="Disordered" evidence="15">
    <location>
        <begin position="1"/>
        <end position="57"/>
    </location>
</feature>
<dbReference type="InterPro" id="IPR017874">
    <property type="entry name" value="CRIC_domain"/>
</dbReference>
<dbReference type="FunFam" id="3.30.160.60:FF:000299">
    <property type="entry name" value="Zinc finger protein 593"/>
    <property type="match status" value="1"/>
</dbReference>
<dbReference type="InterPro" id="IPR013761">
    <property type="entry name" value="SAM/pointed_sf"/>
</dbReference>
<dbReference type="InterPro" id="IPR051879">
    <property type="entry name" value="C2H2-ZF_Maturation_Protein"/>
</dbReference>
<dbReference type="Proteomes" id="UP000028761">
    <property type="component" value="Chromosome 1"/>
</dbReference>